<dbReference type="AlphaFoldDB" id="A0A4D6C206"/>
<accession>A0A4D6C206</accession>
<dbReference type="InterPro" id="IPR002942">
    <property type="entry name" value="S4_RNA-bd"/>
</dbReference>
<comment type="function">
    <text evidence="7">One of the primary rRNA binding proteins, it binds directly to 16S rRNA where it nucleates assembly of the body of the 30S subunit.</text>
</comment>
<feature type="domain" description="RNA-binding S4" evidence="10">
    <location>
        <begin position="85"/>
        <end position="149"/>
    </location>
</feature>
<evidence type="ECO:0000256" key="3">
    <source>
        <dbReference type="ARBA" id="ARBA00022884"/>
    </source>
</evidence>
<dbReference type="EMBL" id="MK085988">
    <property type="protein sequence ID" value="QBX97805.1"/>
    <property type="molecule type" value="Genomic_DNA"/>
</dbReference>
<dbReference type="Pfam" id="PF01479">
    <property type="entry name" value="S4"/>
    <property type="match status" value="1"/>
</dbReference>
<dbReference type="SMART" id="SM01390">
    <property type="entry name" value="Ribosomal_S4"/>
    <property type="match status" value="1"/>
</dbReference>
<keyword evidence="12" id="KW-0150">Chloroplast</keyword>
<dbReference type="NCBIfam" id="NF003717">
    <property type="entry name" value="PRK05327.1"/>
    <property type="match status" value="1"/>
</dbReference>
<dbReference type="GO" id="GO:0006412">
    <property type="term" value="P:translation"/>
    <property type="evidence" value="ECO:0007669"/>
    <property type="project" value="UniProtKB-UniRule"/>
</dbReference>
<dbReference type="PROSITE" id="PS50889">
    <property type="entry name" value="S4"/>
    <property type="match status" value="1"/>
</dbReference>
<evidence type="ECO:0000256" key="7">
    <source>
        <dbReference type="HAMAP-Rule" id="MF_01306"/>
    </source>
</evidence>
<feature type="domain" description="Small ribosomal subunit protein uS4 N-terminal" evidence="11">
    <location>
        <begin position="3"/>
        <end position="84"/>
    </location>
</feature>
<dbReference type="PROSITE" id="PS00632">
    <property type="entry name" value="RIBOSOMAL_S4"/>
    <property type="match status" value="1"/>
</dbReference>
<dbReference type="HAMAP" id="MF_01306_B">
    <property type="entry name" value="Ribosomal_uS4_B"/>
    <property type="match status" value="1"/>
</dbReference>
<keyword evidence="5 7" id="KW-0687">Ribonucleoprotein</keyword>
<reference evidence="12" key="1">
    <citation type="journal article" date="2019" name="Genome Biol. Evol.">
        <title>Tracing the Evolution of the Plastome and Mitogenome in the Chloropicophyceae Uncovered Convergent tRNA Gene Losses and a Variant Plastid Genetic Code.</title>
        <authorList>
            <person name="Turmel M."/>
            <person name="Dos Santos A.L."/>
            <person name="Otis C."/>
            <person name="Sergerie R."/>
            <person name="Lemieux C."/>
        </authorList>
    </citation>
    <scope>NUCLEOTIDE SEQUENCE</scope>
</reference>
<evidence type="ECO:0000256" key="9">
    <source>
        <dbReference type="SAM" id="MobiDB-lite"/>
    </source>
</evidence>
<evidence type="ECO:0000256" key="4">
    <source>
        <dbReference type="ARBA" id="ARBA00022980"/>
    </source>
</evidence>
<geneLocation type="chloroplast" evidence="12"/>
<dbReference type="PANTHER" id="PTHR11831">
    <property type="entry name" value="30S 40S RIBOSOMAL PROTEIN"/>
    <property type="match status" value="1"/>
</dbReference>
<evidence type="ECO:0000256" key="5">
    <source>
        <dbReference type="ARBA" id="ARBA00023274"/>
    </source>
</evidence>
<sequence length="208" mass="23957">MARYRGPRLKVTRRLGRLPGLTQKMANRRPGDKRSRPSQFAVRLMEKQRLRYHYGLTEKQLVSYISKARRAKEPTGDALFVKLESRLDNTVFRLGLAPTIRAARQLVSHGHILVNLKRVNKPSFNCNVGDVVTVRNKTNSTELVERYLGDMQRSMKKKGPRVMGVPPNLSLRRSELMGRVQGVPRRNWVGLRVNDLYVIEYYSRRGGS</sequence>
<keyword evidence="2 7" id="KW-0699">rRNA-binding</keyword>
<dbReference type="GO" id="GO:0015935">
    <property type="term" value="C:small ribosomal subunit"/>
    <property type="evidence" value="ECO:0007669"/>
    <property type="project" value="InterPro"/>
</dbReference>
<dbReference type="InterPro" id="IPR005709">
    <property type="entry name" value="Ribosomal_uS4_bac-type"/>
</dbReference>
<dbReference type="SUPFAM" id="SSF55174">
    <property type="entry name" value="Alpha-L RNA-binding motif"/>
    <property type="match status" value="1"/>
</dbReference>
<proteinExistence type="inferred from homology"/>
<name>A0A4D6C206_9CHLO</name>
<dbReference type="GO" id="GO:0009507">
    <property type="term" value="C:chloroplast"/>
    <property type="evidence" value="ECO:0007669"/>
    <property type="project" value="UniProtKB-SubCell"/>
</dbReference>
<keyword evidence="3 7" id="KW-0694">RNA-binding</keyword>
<dbReference type="InterPro" id="IPR001912">
    <property type="entry name" value="Ribosomal_uS4_N"/>
</dbReference>
<comment type="subcellular location">
    <subcellularLocation>
        <location evidence="7">Plastid</location>
        <location evidence="7">Chloroplast</location>
    </subcellularLocation>
</comment>
<protein>
    <recommendedName>
        <fullName evidence="6 7">Small ribosomal subunit protein uS4c</fullName>
    </recommendedName>
</protein>
<keyword evidence="4 7" id="KW-0689">Ribosomal protein</keyword>
<dbReference type="PANTHER" id="PTHR11831:SF4">
    <property type="entry name" value="SMALL RIBOSOMAL SUBUNIT PROTEIN US4M"/>
    <property type="match status" value="1"/>
</dbReference>
<evidence type="ECO:0000256" key="6">
    <source>
        <dbReference type="ARBA" id="ARBA00035158"/>
    </source>
</evidence>
<dbReference type="InterPro" id="IPR036986">
    <property type="entry name" value="S4_RNA-bd_sf"/>
</dbReference>
<dbReference type="GO" id="GO:0042274">
    <property type="term" value="P:ribosomal small subunit biogenesis"/>
    <property type="evidence" value="ECO:0007669"/>
    <property type="project" value="TreeGrafter"/>
</dbReference>
<evidence type="ECO:0000259" key="11">
    <source>
        <dbReference type="SMART" id="SM01390"/>
    </source>
</evidence>
<dbReference type="FunFam" id="3.10.290.10:FF:000001">
    <property type="entry name" value="30S ribosomal protein S4"/>
    <property type="match status" value="1"/>
</dbReference>
<dbReference type="NCBIfam" id="TIGR01017">
    <property type="entry name" value="rpsD_bact"/>
    <property type="match status" value="1"/>
</dbReference>
<evidence type="ECO:0000259" key="10">
    <source>
        <dbReference type="SMART" id="SM00363"/>
    </source>
</evidence>
<dbReference type="Gene3D" id="3.10.290.10">
    <property type="entry name" value="RNA-binding S4 domain"/>
    <property type="match status" value="1"/>
</dbReference>
<evidence type="ECO:0000256" key="8">
    <source>
        <dbReference type="RuleBase" id="RU003699"/>
    </source>
</evidence>
<evidence type="ECO:0000256" key="2">
    <source>
        <dbReference type="ARBA" id="ARBA00022730"/>
    </source>
</evidence>
<comment type="subunit">
    <text evidence="7">Part of the 30S ribosomal subunit. Contacts protein S5. The interaction surface between S4 and S5 is involved in control of translational fidelity.</text>
</comment>
<feature type="region of interest" description="Disordered" evidence="9">
    <location>
        <begin position="15"/>
        <end position="38"/>
    </location>
</feature>
<dbReference type="InterPro" id="IPR022801">
    <property type="entry name" value="Ribosomal_uS4"/>
</dbReference>
<organism evidence="12">
    <name type="scientific">Chloroparvula sp. RCC696</name>
    <dbReference type="NCBI Taxonomy" id="2565275"/>
    <lineage>
        <taxon>Eukaryota</taxon>
        <taxon>Viridiplantae</taxon>
        <taxon>Chlorophyta</taxon>
        <taxon>Chloropicophyceae</taxon>
        <taxon>Chloropicales</taxon>
        <taxon>Chloropicaceae</taxon>
        <taxon>Chloroparvula</taxon>
    </lineage>
</organism>
<keyword evidence="12" id="KW-0934">Plastid</keyword>
<dbReference type="GO" id="GO:0003735">
    <property type="term" value="F:structural constituent of ribosome"/>
    <property type="evidence" value="ECO:0007669"/>
    <property type="project" value="InterPro"/>
</dbReference>
<evidence type="ECO:0000313" key="12">
    <source>
        <dbReference type="EMBL" id="QBX97805.1"/>
    </source>
</evidence>
<gene>
    <name evidence="7 12" type="primary">rps4</name>
</gene>
<dbReference type="SMART" id="SM00363">
    <property type="entry name" value="S4"/>
    <property type="match status" value="1"/>
</dbReference>
<evidence type="ECO:0000256" key="1">
    <source>
        <dbReference type="ARBA" id="ARBA00007465"/>
    </source>
</evidence>
<comment type="similarity">
    <text evidence="1 7 8">Belongs to the universal ribosomal protein uS4 family.</text>
</comment>
<dbReference type="GO" id="GO:0019843">
    <property type="term" value="F:rRNA binding"/>
    <property type="evidence" value="ECO:0007669"/>
    <property type="project" value="UniProtKB-UniRule"/>
</dbReference>
<dbReference type="CDD" id="cd00165">
    <property type="entry name" value="S4"/>
    <property type="match status" value="1"/>
</dbReference>
<comment type="function">
    <text evidence="7">With S5 and S12 plays an important role in translational accuracy.</text>
</comment>
<dbReference type="Pfam" id="PF00163">
    <property type="entry name" value="Ribosomal_S4"/>
    <property type="match status" value="1"/>
</dbReference>
<dbReference type="Gene3D" id="1.10.1050.10">
    <property type="entry name" value="Ribosomal Protein S4 Delta 41, Chain A, domain 1"/>
    <property type="match status" value="1"/>
</dbReference>
<dbReference type="InterPro" id="IPR018079">
    <property type="entry name" value="Ribosomal_uS4_CS"/>
</dbReference>